<dbReference type="PANTHER" id="PTHR44757:SF2">
    <property type="entry name" value="BIOFILM ARCHITECTURE MAINTENANCE PROTEIN MBAA"/>
    <property type="match status" value="1"/>
</dbReference>
<evidence type="ECO:0000259" key="5">
    <source>
        <dbReference type="PROSITE" id="PS50883"/>
    </source>
</evidence>
<dbReference type="InterPro" id="IPR000700">
    <property type="entry name" value="PAS-assoc_C"/>
</dbReference>
<dbReference type="SUPFAM" id="SSF141868">
    <property type="entry name" value="EAL domain-like"/>
    <property type="match status" value="1"/>
</dbReference>
<name>A0A7Z0LM47_9GAMM</name>
<dbReference type="PROSITE" id="PS50112">
    <property type="entry name" value="PAS"/>
    <property type="match status" value="3"/>
</dbReference>
<evidence type="ECO:0000256" key="1">
    <source>
        <dbReference type="ARBA" id="ARBA00012282"/>
    </source>
</evidence>
<dbReference type="InterPro" id="IPR000160">
    <property type="entry name" value="GGDEF_dom"/>
</dbReference>
<dbReference type="Pfam" id="PF13426">
    <property type="entry name" value="PAS_9"/>
    <property type="match status" value="1"/>
</dbReference>
<dbReference type="EMBL" id="JACCDF010000010">
    <property type="protein sequence ID" value="NYS61467.1"/>
    <property type="molecule type" value="Genomic_DNA"/>
</dbReference>
<dbReference type="AlphaFoldDB" id="A0A7Z0LM47"/>
<feature type="domain" description="PAS" evidence="3">
    <location>
        <begin position="236"/>
        <end position="313"/>
    </location>
</feature>
<dbReference type="InterPro" id="IPR029787">
    <property type="entry name" value="Nucleotide_cyclase"/>
</dbReference>
<dbReference type="CDD" id="cd01948">
    <property type="entry name" value="EAL"/>
    <property type="match status" value="1"/>
</dbReference>
<dbReference type="Gene3D" id="3.30.70.270">
    <property type="match status" value="1"/>
</dbReference>
<dbReference type="Pfam" id="PF08448">
    <property type="entry name" value="PAS_4"/>
    <property type="match status" value="2"/>
</dbReference>
<proteinExistence type="predicted"/>
<feature type="domain" description="EAL" evidence="5">
    <location>
        <begin position="541"/>
        <end position="795"/>
    </location>
</feature>
<dbReference type="PROSITE" id="PS50113">
    <property type="entry name" value="PAC"/>
    <property type="match status" value="1"/>
</dbReference>
<dbReference type="EC" id="3.1.4.52" evidence="1"/>
<dbReference type="CDD" id="cd01949">
    <property type="entry name" value="GGDEF"/>
    <property type="match status" value="1"/>
</dbReference>
<dbReference type="NCBIfam" id="TIGR00229">
    <property type="entry name" value="sensory_box"/>
    <property type="match status" value="3"/>
</dbReference>
<dbReference type="SMART" id="SM00267">
    <property type="entry name" value="GGDEF"/>
    <property type="match status" value="1"/>
</dbReference>
<dbReference type="InterPro" id="IPR001633">
    <property type="entry name" value="EAL_dom"/>
</dbReference>
<evidence type="ECO:0000256" key="2">
    <source>
        <dbReference type="ARBA" id="ARBA00022636"/>
    </source>
</evidence>
<sequence>MKISDLLLEQDPFFTLSLDLFAWVDRAGNFLQVNPAFKRFLGYELETLKGKSYAYLVVAEDRPLVEEALACLDEDRPVQELVVRVEDSWGHLHWLEVNAALCEESLIHMVARDITHHRRLRQEVDRLAERLITTLDSITDGFFTLDTQWRFTYLNPEAEHLLEHDLSELKGVTLWDVFPQGLGTQFEREYRRAFDDNVSVSFEARYPDLGLWLEVNAYPSCEGLAVYFRDISRRKSTEQQLHILERSIAASINGVIITDACKDDQPIIYANPAFERLTGYLCEEVLGHNCRFLQGPDTDPRATAKVRAAIRDRQKTQVVLRNYRKDGTLFWNELNISPVFDEEGQVTHFIGVQHDITTQRDYEERLAYSANHDLLTGLPNRTLLEEHLKEATLDTSDGCLLGVLFVDLDGFKPINDTLGHQIGDMLLEQVAVRLTRQAGPGNSVARFGADEFVVVMPACMDATAVQSMAEEILAVLARPYRINQNELRITASIGVAVKEDLLDSPMILVQRADMAMYRAKRQGHNAIYWYRQELGQKASEKVSLRRDLQKAIDSEQFELHYQPQIHGPSERVTGFEALIRWQHPERGYVSPADFIGLGESTGQIIPISDWVLATACRDAQELNTLGMGNFTMAVNISPMQFQRTHFVQDLLQMLEKSGLAPELLELELTEGVLMESAGWALETLGFLRRKGLQLAIDDFGTGFSSLSYLKHLPVSKVKIDRAFINDIISDRRDAAIVRGVIAMAQAMEMEVLAEGIETHAQYAYLSRQQCTYFQGFHFARPMPLARLKEFLNERHREQEAMGA</sequence>
<reference evidence="7 8" key="1">
    <citation type="journal article" date="2015" name="Int. J. Syst. Evol. Microbiol.">
        <title>Halomonas salicampi sp. nov., a halotolerant and alkalitolerant bacterium isolated from a saltern soil.</title>
        <authorList>
            <person name="Lee J.C."/>
            <person name="Kim Y.S."/>
            <person name="Yun B.S."/>
            <person name="Whang K.S."/>
        </authorList>
    </citation>
    <scope>NUCLEOTIDE SEQUENCE [LARGE SCALE GENOMIC DNA]</scope>
    <source>
        <strain evidence="7 8">BH103</strain>
    </source>
</reference>
<accession>A0A7Z0LM47</accession>
<dbReference type="SMART" id="SM00091">
    <property type="entry name" value="PAS"/>
    <property type="match status" value="3"/>
</dbReference>
<comment type="caution">
    <text evidence="7">The sequence shown here is derived from an EMBL/GenBank/DDBJ whole genome shotgun (WGS) entry which is preliminary data.</text>
</comment>
<dbReference type="InterPro" id="IPR001610">
    <property type="entry name" value="PAC"/>
</dbReference>
<keyword evidence="8" id="KW-1185">Reference proteome</keyword>
<organism evidence="7 8">
    <name type="scientific">Vreelandella salicampi</name>
    <dbReference type="NCBI Taxonomy" id="1449798"/>
    <lineage>
        <taxon>Bacteria</taxon>
        <taxon>Pseudomonadati</taxon>
        <taxon>Pseudomonadota</taxon>
        <taxon>Gammaproteobacteria</taxon>
        <taxon>Oceanospirillales</taxon>
        <taxon>Halomonadaceae</taxon>
        <taxon>Vreelandella</taxon>
    </lineage>
</organism>
<evidence type="ECO:0000313" key="7">
    <source>
        <dbReference type="EMBL" id="NYS61467.1"/>
    </source>
</evidence>
<dbReference type="SUPFAM" id="SSF55785">
    <property type="entry name" value="PYP-like sensor domain (PAS domain)"/>
    <property type="match status" value="3"/>
</dbReference>
<dbReference type="InterPro" id="IPR013656">
    <property type="entry name" value="PAS_4"/>
</dbReference>
<gene>
    <name evidence="7" type="ORF">HZS81_11955</name>
</gene>
<feature type="domain" description="PAC" evidence="4">
    <location>
        <begin position="314"/>
        <end position="368"/>
    </location>
</feature>
<dbReference type="InterPro" id="IPR052155">
    <property type="entry name" value="Biofilm_reg_signaling"/>
</dbReference>
<dbReference type="FunFam" id="3.20.20.450:FF:000001">
    <property type="entry name" value="Cyclic di-GMP phosphodiesterase yahA"/>
    <property type="match status" value="1"/>
</dbReference>
<evidence type="ECO:0000259" key="3">
    <source>
        <dbReference type="PROSITE" id="PS50112"/>
    </source>
</evidence>
<feature type="domain" description="GGDEF" evidence="6">
    <location>
        <begin position="399"/>
        <end position="532"/>
    </location>
</feature>
<dbReference type="Proteomes" id="UP000586119">
    <property type="component" value="Unassembled WGS sequence"/>
</dbReference>
<dbReference type="PROSITE" id="PS50887">
    <property type="entry name" value="GGDEF"/>
    <property type="match status" value="1"/>
</dbReference>
<dbReference type="InterPro" id="IPR035919">
    <property type="entry name" value="EAL_sf"/>
</dbReference>
<dbReference type="InterPro" id="IPR000014">
    <property type="entry name" value="PAS"/>
</dbReference>
<dbReference type="GO" id="GO:0071111">
    <property type="term" value="F:cyclic-guanylate-specific phosphodiesterase activity"/>
    <property type="evidence" value="ECO:0007669"/>
    <property type="project" value="UniProtKB-EC"/>
</dbReference>
<dbReference type="Pfam" id="PF00563">
    <property type="entry name" value="EAL"/>
    <property type="match status" value="1"/>
</dbReference>
<evidence type="ECO:0000259" key="4">
    <source>
        <dbReference type="PROSITE" id="PS50113"/>
    </source>
</evidence>
<dbReference type="Gene3D" id="3.30.450.20">
    <property type="entry name" value="PAS domain"/>
    <property type="match status" value="3"/>
</dbReference>
<protein>
    <recommendedName>
        <fullName evidence="1">cyclic-guanylate-specific phosphodiesterase</fullName>
        <ecNumber evidence="1">3.1.4.52</ecNumber>
    </recommendedName>
</protein>
<feature type="domain" description="PAS" evidence="3">
    <location>
        <begin position="127"/>
        <end position="197"/>
    </location>
</feature>
<dbReference type="PROSITE" id="PS50883">
    <property type="entry name" value="EAL"/>
    <property type="match status" value="1"/>
</dbReference>
<evidence type="ECO:0000313" key="8">
    <source>
        <dbReference type="Proteomes" id="UP000586119"/>
    </source>
</evidence>
<dbReference type="Pfam" id="PF00990">
    <property type="entry name" value="GGDEF"/>
    <property type="match status" value="1"/>
</dbReference>
<dbReference type="InterPro" id="IPR035965">
    <property type="entry name" value="PAS-like_dom_sf"/>
</dbReference>
<keyword evidence="2" id="KW-0973">c-di-GMP</keyword>
<dbReference type="InterPro" id="IPR043128">
    <property type="entry name" value="Rev_trsase/Diguanyl_cyclase"/>
</dbReference>
<evidence type="ECO:0000259" key="6">
    <source>
        <dbReference type="PROSITE" id="PS50887"/>
    </source>
</evidence>
<dbReference type="RefSeq" id="WP_179930792.1">
    <property type="nucleotide sequence ID" value="NZ_JACCDF010000010.1"/>
</dbReference>
<dbReference type="NCBIfam" id="TIGR00254">
    <property type="entry name" value="GGDEF"/>
    <property type="match status" value="1"/>
</dbReference>
<feature type="domain" description="PAS" evidence="3">
    <location>
        <begin position="24"/>
        <end position="69"/>
    </location>
</feature>
<dbReference type="PANTHER" id="PTHR44757">
    <property type="entry name" value="DIGUANYLATE CYCLASE DGCP"/>
    <property type="match status" value="1"/>
</dbReference>
<dbReference type="SMART" id="SM00086">
    <property type="entry name" value="PAC"/>
    <property type="match status" value="2"/>
</dbReference>
<dbReference type="CDD" id="cd00130">
    <property type="entry name" value="PAS"/>
    <property type="match status" value="3"/>
</dbReference>
<dbReference type="Gene3D" id="3.20.20.450">
    <property type="entry name" value="EAL domain"/>
    <property type="match status" value="1"/>
</dbReference>
<dbReference type="SUPFAM" id="SSF55073">
    <property type="entry name" value="Nucleotide cyclase"/>
    <property type="match status" value="1"/>
</dbReference>
<dbReference type="SMART" id="SM00052">
    <property type="entry name" value="EAL"/>
    <property type="match status" value="1"/>
</dbReference>